<evidence type="ECO:0000313" key="2">
    <source>
        <dbReference type="EMBL" id="CUS36364.1"/>
    </source>
</evidence>
<dbReference type="GO" id="GO:0006813">
    <property type="term" value="P:potassium ion transport"/>
    <property type="evidence" value="ECO:0007669"/>
    <property type="project" value="InterPro"/>
</dbReference>
<dbReference type="RefSeq" id="WP_090748917.1">
    <property type="nucleotide sequence ID" value="NZ_CZQA01000009.1"/>
</dbReference>
<dbReference type="EMBL" id="CZQA01000009">
    <property type="protein sequence ID" value="CUS36364.1"/>
    <property type="molecule type" value="Genomic_DNA"/>
</dbReference>
<evidence type="ECO:0000259" key="1">
    <source>
        <dbReference type="PROSITE" id="PS51202"/>
    </source>
</evidence>
<gene>
    <name evidence="2" type="ORF">COMA1_30013</name>
</gene>
<dbReference type="GO" id="GO:0008324">
    <property type="term" value="F:monoatomic cation transmembrane transporter activity"/>
    <property type="evidence" value="ECO:0007669"/>
    <property type="project" value="InterPro"/>
</dbReference>
<dbReference type="Pfam" id="PF02080">
    <property type="entry name" value="TrkA_C"/>
    <property type="match status" value="1"/>
</dbReference>
<reference evidence="2 3" key="1">
    <citation type="submission" date="2015-10" db="EMBL/GenBank/DDBJ databases">
        <authorList>
            <person name="Gilbert D.G."/>
        </authorList>
    </citation>
    <scope>NUCLEOTIDE SEQUENCE [LARGE SCALE GENOMIC DNA]</scope>
    <source>
        <strain evidence="2">COMA1</strain>
    </source>
</reference>
<feature type="domain" description="RCK C-terminal" evidence="1">
    <location>
        <begin position="122"/>
        <end position="203"/>
    </location>
</feature>
<accession>A0A0S4LFJ3</accession>
<dbReference type="SUPFAM" id="SSF116726">
    <property type="entry name" value="TrkA C-terminal domain-like"/>
    <property type="match status" value="1"/>
</dbReference>
<dbReference type="Proteomes" id="UP000199032">
    <property type="component" value="Unassembled WGS sequence"/>
</dbReference>
<protein>
    <recommendedName>
        <fullName evidence="1">RCK C-terminal domain-containing protein</fullName>
    </recommendedName>
</protein>
<sequence>MSFELLDRVHKELSITGHAFYEGILSISEVVNRKIEIIRLHWQASSLLQRIDDVTARVGQLIAVQVSDRLHSRLQPDSIVYAVDEALTDARARVHELKRSLLQVDAQIRELKLEAIHQDLLLLHHDLTVRSAGIERLTVVRDAAASGQPLSAVPAPLASYVATILRGPCLLAPNSDLVLRPGDIVIVIGPQTELDQLTHWFTGQRPLTPTLTLSSQGVGTRT</sequence>
<organism evidence="2 3">
    <name type="scientific">Candidatus Nitrospira nitrosa</name>
    <dbReference type="NCBI Taxonomy" id="1742972"/>
    <lineage>
        <taxon>Bacteria</taxon>
        <taxon>Pseudomonadati</taxon>
        <taxon>Nitrospirota</taxon>
        <taxon>Nitrospiria</taxon>
        <taxon>Nitrospirales</taxon>
        <taxon>Nitrospiraceae</taxon>
        <taxon>Nitrospira</taxon>
    </lineage>
</organism>
<dbReference type="PROSITE" id="PS51202">
    <property type="entry name" value="RCK_C"/>
    <property type="match status" value="1"/>
</dbReference>
<name>A0A0S4LFJ3_9BACT</name>
<dbReference type="InterPro" id="IPR006037">
    <property type="entry name" value="RCK_C"/>
</dbReference>
<dbReference type="STRING" id="1742972.COMA1_30013"/>
<evidence type="ECO:0000313" key="3">
    <source>
        <dbReference type="Proteomes" id="UP000199032"/>
    </source>
</evidence>
<keyword evidence="3" id="KW-1185">Reference proteome</keyword>
<dbReference type="Gene3D" id="3.30.70.1450">
    <property type="entry name" value="Regulator of K+ conductance, C-terminal domain"/>
    <property type="match status" value="1"/>
</dbReference>
<proteinExistence type="predicted"/>
<dbReference type="AlphaFoldDB" id="A0A0S4LFJ3"/>
<dbReference type="OrthoDB" id="9794930at2"/>
<dbReference type="InterPro" id="IPR036721">
    <property type="entry name" value="RCK_C_sf"/>
</dbReference>